<evidence type="ECO:0000256" key="1">
    <source>
        <dbReference type="SAM" id="MobiDB-lite"/>
    </source>
</evidence>
<dbReference type="AlphaFoldDB" id="A0A5P2DU42"/>
<name>A0A5P2DU42_STRVZ</name>
<dbReference type="Proteomes" id="UP000324101">
    <property type="component" value="Chromosome"/>
</dbReference>
<accession>A0A5P2DU42</accession>
<dbReference type="InterPro" id="IPR024079">
    <property type="entry name" value="MetalloPept_cat_dom_sf"/>
</dbReference>
<evidence type="ECO:0000313" key="4">
    <source>
        <dbReference type="Proteomes" id="UP000324101"/>
    </source>
</evidence>
<keyword evidence="2" id="KW-0732">Signal</keyword>
<protein>
    <recommendedName>
        <fullName evidence="5">Peptidase M64</fullName>
    </recommendedName>
</protein>
<feature type="signal peptide" evidence="2">
    <location>
        <begin position="1"/>
        <end position="38"/>
    </location>
</feature>
<feature type="region of interest" description="Disordered" evidence="1">
    <location>
        <begin position="53"/>
        <end position="89"/>
    </location>
</feature>
<dbReference type="EMBL" id="CP029189">
    <property type="protein sequence ID" value="QES58403.1"/>
    <property type="molecule type" value="Genomic_DNA"/>
</dbReference>
<evidence type="ECO:0000256" key="2">
    <source>
        <dbReference type="SAM" id="SignalP"/>
    </source>
</evidence>
<dbReference type="RefSeq" id="WP_150261325.1">
    <property type="nucleotide sequence ID" value="NZ_CP029189.1"/>
</dbReference>
<evidence type="ECO:0008006" key="5">
    <source>
        <dbReference type="Google" id="ProtNLM"/>
    </source>
</evidence>
<dbReference type="GO" id="GO:0008237">
    <property type="term" value="F:metallopeptidase activity"/>
    <property type="evidence" value="ECO:0007669"/>
    <property type="project" value="InterPro"/>
</dbReference>
<dbReference type="Gene3D" id="3.40.390.10">
    <property type="entry name" value="Collagenase (Catalytic Domain)"/>
    <property type="match status" value="1"/>
</dbReference>
<dbReference type="Pfam" id="PF09471">
    <property type="entry name" value="Peptidase_M64"/>
    <property type="match status" value="1"/>
</dbReference>
<sequence>MDPVRGSGRRPGGRSAWRAAVATICATAALVAAGPAGAVGAAAAGPRVEVEIPGPEHGGDAGSGHARVPAAGSPAKASGRLSPAERSADGQVTKMIDNGSTADRLDVVVIGDGYTASELARFHTDAEQKWAEVAAVEPYTTYRNLFNVWTVDAVSHDSGVSGDPDPATVRDTALGSYFWCEGIERLLCVDQPKVDAYVAKAPAADLVIVLANSAKYGGAGYNEPSATLGYEGISTASAGHPKSGQVAIHETGHSLGKLADEYFYPGVPEYEKYTGPEPGESNSSALPADRMAAQRAKWYRWLGEESPDGGTVGAYEGGNYFVTGLYRPTDNSLMRVLGKPFNLPGVESMIAGFYQHARIATPLTPTDRTLRLRHTAKVSVPKLGGTDGRQPVVRWYLDGRELRRFEGRTEVSVAELWLFDFRTHRLTVTAEDRTPSVRDPKVKRTLRSSVDWNVRL</sequence>
<proteinExistence type="predicted"/>
<reference evidence="3 4" key="1">
    <citation type="submission" date="2018-05" db="EMBL/GenBank/DDBJ databases">
        <title>Streptomyces venezuelae.</title>
        <authorList>
            <person name="Kim W."/>
            <person name="Lee N."/>
            <person name="Cho B.-K."/>
        </authorList>
    </citation>
    <scope>NUCLEOTIDE SEQUENCE [LARGE SCALE GENOMIC DNA]</scope>
    <source>
        <strain evidence="3 4">ATCC 21018</strain>
    </source>
</reference>
<organism evidence="3 4">
    <name type="scientific">Streptomyces venezuelae</name>
    <dbReference type="NCBI Taxonomy" id="54571"/>
    <lineage>
        <taxon>Bacteria</taxon>
        <taxon>Bacillati</taxon>
        <taxon>Actinomycetota</taxon>
        <taxon>Actinomycetes</taxon>
        <taxon>Kitasatosporales</taxon>
        <taxon>Streptomycetaceae</taxon>
        <taxon>Streptomyces</taxon>
    </lineage>
</organism>
<dbReference type="InterPro" id="IPR019026">
    <property type="entry name" value="Peptidase_M64_IgA"/>
</dbReference>
<gene>
    <name evidence="3" type="ORF">DEJ51_33260</name>
</gene>
<feature type="chain" id="PRO_5038699711" description="Peptidase M64" evidence="2">
    <location>
        <begin position="39"/>
        <end position="456"/>
    </location>
</feature>
<evidence type="ECO:0000313" key="3">
    <source>
        <dbReference type="EMBL" id="QES58403.1"/>
    </source>
</evidence>
<dbReference type="OrthoDB" id="4523226at2"/>